<keyword evidence="1" id="KW-0472">Membrane</keyword>
<feature type="transmembrane region" description="Helical" evidence="1">
    <location>
        <begin position="12"/>
        <end position="29"/>
    </location>
</feature>
<evidence type="ECO:0000313" key="3">
    <source>
        <dbReference type="Proteomes" id="UP000254876"/>
    </source>
</evidence>
<dbReference type="AlphaFoldDB" id="A0A7Z7LVR8"/>
<comment type="caution">
    <text evidence="2">The sequence shown here is derived from an EMBL/GenBank/DDBJ whole genome shotgun (WGS) entry which is preliminary data.</text>
</comment>
<dbReference type="EMBL" id="UFYD01000001">
    <property type="protein sequence ID" value="STD00549.1"/>
    <property type="molecule type" value="Genomic_DNA"/>
</dbReference>
<sequence length="160" mass="17970">MKHRVSKLNAHVHILIYWAWVSLIYVSGLPEPQSLNKIYEPTSFFFFIHYQQSLLGLGELKTIHLIMKKTLLLLGGVTTILLSSCGVTPIGQMGYSDKEVIKTVAIEQNCPKEDIKILDKINRLGHATYSIDACGKHVVYKRVGSVLMESSKLNETINAK</sequence>
<dbReference type="Proteomes" id="UP000254876">
    <property type="component" value="Unassembled WGS sequence"/>
</dbReference>
<evidence type="ECO:0000313" key="2">
    <source>
        <dbReference type="EMBL" id="STD00549.1"/>
    </source>
</evidence>
<gene>
    <name evidence="2" type="ORF">NCTC10588_01496</name>
</gene>
<accession>A0A7Z7LVR8</accession>
<evidence type="ECO:0000256" key="1">
    <source>
        <dbReference type="SAM" id="Phobius"/>
    </source>
</evidence>
<keyword evidence="1" id="KW-1133">Transmembrane helix</keyword>
<proteinExistence type="predicted"/>
<protein>
    <submittedName>
        <fullName evidence="2">Uncharacterized protein</fullName>
    </submittedName>
</protein>
<organism evidence="2 3">
    <name type="scientific">Elizabethkingia anophelis</name>
    <dbReference type="NCBI Taxonomy" id="1117645"/>
    <lineage>
        <taxon>Bacteria</taxon>
        <taxon>Pseudomonadati</taxon>
        <taxon>Bacteroidota</taxon>
        <taxon>Flavobacteriia</taxon>
        <taxon>Flavobacteriales</taxon>
        <taxon>Weeksellaceae</taxon>
        <taxon>Elizabethkingia</taxon>
    </lineage>
</organism>
<keyword evidence="1" id="KW-0812">Transmembrane</keyword>
<reference evidence="2 3" key="1">
    <citation type="submission" date="2018-06" db="EMBL/GenBank/DDBJ databases">
        <authorList>
            <consortium name="Pathogen Informatics"/>
            <person name="Doyle S."/>
        </authorList>
    </citation>
    <scope>NUCLEOTIDE SEQUENCE [LARGE SCALE GENOMIC DNA]</scope>
    <source>
        <strain evidence="2 3">NCTC10588</strain>
    </source>
</reference>
<name>A0A7Z7LVR8_9FLAO</name>
<feature type="transmembrane region" description="Helical" evidence="1">
    <location>
        <begin position="70"/>
        <end position="91"/>
    </location>
</feature>